<proteinExistence type="predicted"/>
<evidence type="ECO:0000313" key="1">
    <source>
        <dbReference type="EMBL" id="KAJ8106467.1"/>
    </source>
</evidence>
<name>A0ACC2HTR0_9PLEO</name>
<organism evidence="1 2">
    <name type="scientific">Boeremia exigua</name>
    <dbReference type="NCBI Taxonomy" id="749465"/>
    <lineage>
        <taxon>Eukaryota</taxon>
        <taxon>Fungi</taxon>
        <taxon>Dikarya</taxon>
        <taxon>Ascomycota</taxon>
        <taxon>Pezizomycotina</taxon>
        <taxon>Dothideomycetes</taxon>
        <taxon>Pleosporomycetidae</taxon>
        <taxon>Pleosporales</taxon>
        <taxon>Pleosporineae</taxon>
        <taxon>Didymellaceae</taxon>
        <taxon>Boeremia</taxon>
    </lineage>
</organism>
<dbReference type="EMBL" id="JAPHNI010001162">
    <property type="protein sequence ID" value="KAJ8106467.1"/>
    <property type="molecule type" value="Genomic_DNA"/>
</dbReference>
<evidence type="ECO:0000313" key="2">
    <source>
        <dbReference type="Proteomes" id="UP001153331"/>
    </source>
</evidence>
<dbReference type="Proteomes" id="UP001153331">
    <property type="component" value="Unassembled WGS sequence"/>
</dbReference>
<keyword evidence="2" id="KW-1185">Reference proteome</keyword>
<comment type="caution">
    <text evidence="1">The sequence shown here is derived from an EMBL/GenBank/DDBJ whole genome shotgun (WGS) entry which is preliminary data.</text>
</comment>
<accession>A0ACC2HTR0</accession>
<protein>
    <submittedName>
        <fullName evidence="1">Uncharacterized protein</fullName>
    </submittedName>
</protein>
<gene>
    <name evidence="1" type="ORF">OPT61_g9518</name>
</gene>
<sequence>MVRASPAFWPSILQSFGIALVCYETTKVTSTSYKYLSTGVGHAESVTLFTGSIKELATVSKGFRCDFYSLAVHLLCSAMSPYRCLPVQIRGPAAQTPRIHASTTTAAEQRRFVVQRLG</sequence>
<reference evidence="1" key="1">
    <citation type="submission" date="2022-11" db="EMBL/GenBank/DDBJ databases">
        <title>Genome Sequence of Boeremia exigua.</title>
        <authorList>
            <person name="Buettner E."/>
        </authorList>
    </citation>
    <scope>NUCLEOTIDE SEQUENCE</scope>
    <source>
        <strain evidence="1">CU02</strain>
    </source>
</reference>